<feature type="active site" evidence="8">
    <location>
        <position position="244"/>
    </location>
</feature>
<evidence type="ECO:0000256" key="6">
    <source>
        <dbReference type="ARBA" id="ARBA00029605"/>
    </source>
</evidence>
<dbReference type="Pfam" id="PF00561">
    <property type="entry name" value="Abhydrolase_1"/>
    <property type="match status" value="1"/>
</dbReference>
<protein>
    <recommendedName>
        <fullName evidence="4">Proline iminopeptidase</fullName>
        <ecNumber evidence="3">3.4.11.5</ecNumber>
    </recommendedName>
    <alternativeName>
        <fullName evidence="6">Prolyl aminopeptidase</fullName>
    </alternativeName>
</protein>
<dbReference type="SUPFAM" id="SSF53474">
    <property type="entry name" value="alpha/beta-Hydrolases"/>
    <property type="match status" value="1"/>
</dbReference>
<dbReference type="InterPro" id="IPR002410">
    <property type="entry name" value="Peptidase_S33"/>
</dbReference>
<comment type="caution">
    <text evidence="10">The sequence shown here is derived from an EMBL/GenBank/DDBJ whole genome shotgun (WGS) entry which is preliminary data.</text>
</comment>
<dbReference type="PANTHER" id="PTHR43798:SF33">
    <property type="entry name" value="HYDROLASE, PUTATIVE (AFU_ORTHOLOGUE AFUA_2G14860)-RELATED"/>
    <property type="match status" value="1"/>
</dbReference>
<gene>
    <name evidence="10" type="primary">pip</name>
    <name evidence="10" type="ORF">Airi02_049410</name>
</gene>
<dbReference type="InterPro" id="IPR029058">
    <property type="entry name" value="AB_hydrolase_fold"/>
</dbReference>
<evidence type="ECO:0000256" key="2">
    <source>
        <dbReference type="ARBA" id="ARBA00010088"/>
    </source>
</evidence>
<feature type="active site" description="Proton donor" evidence="8">
    <location>
        <position position="271"/>
    </location>
</feature>
<feature type="domain" description="AB hydrolase-1" evidence="9">
    <location>
        <begin position="29"/>
        <end position="278"/>
    </location>
</feature>
<reference evidence="10" key="1">
    <citation type="submission" date="2023-03" db="EMBL/GenBank/DDBJ databases">
        <title>Actinoallomurus iriomotensis NBRC 103684.</title>
        <authorList>
            <person name="Ichikawa N."/>
            <person name="Sato H."/>
            <person name="Tonouchi N."/>
        </authorList>
    </citation>
    <scope>NUCLEOTIDE SEQUENCE</scope>
    <source>
        <strain evidence="10">NBRC 103684</strain>
    </source>
</reference>
<evidence type="ECO:0000259" key="9">
    <source>
        <dbReference type="Pfam" id="PF00561"/>
    </source>
</evidence>
<dbReference type="GO" id="GO:0006508">
    <property type="term" value="P:proteolysis"/>
    <property type="evidence" value="ECO:0007669"/>
    <property type="project" value="InterPro"/>
</dbReference>
<proteinExistence type="inferred from homology"/>
<keyword evidence="11" id="KW-1185">Reference proteome</keyword>
<dbReference type="EC" id="3.4.11.5" evidence="3"/>
<dbReference type="AlphaFoldDB" id="A0A9W6S797"/>
<dbReference type="PIRSF" id="PIRSF005539">
    <property type="entry name" value="Pept_S33_TRI_F1"/>
    <property type="match status" value="1"/>
</dbReference>
<evidence type="ECO:0000313" key="10">
    <source>
        <dbReference type="EMBL" id="GLY87012.1"/>
    </source>
</evidence>
<evidence type="ECO:0000256" key="5">
    <source>
        <dbReference type="ARBA" id="ARBA00022801"/>
    </source>
</evidence>
<dbReference type="InterPro" id="IPR050266">
    <property type="entry name" value="AB_hydrolase_sf"/>
</dbReference>
<comment type="catalytic activity">
    <reaction evidence="1">
        <text>Release of N-terminal proline from a peptide.</text>
        <dbReference type="EC" id="3.4.11.5"/>
    </reaction>
</comment>
<dbReference type="GO" id="GO:0016020">
    <property type="term" value="C:membrane"/>
    <property type="evidence" value="ECO:0007669"/>
    <property type="project" value="TreeGrafter"/>
</dbReference>
<dbReference type="PRINTS" id="PR00793">
    <property type="entry name" value="PROAMNOPTASE"/>
</dbReference>
<evidence type="ECO:0000256" key="4">
    <source>
        <dbReference type="ARBA" id="ARBA00021843"/>
    </source>
</evidence>
<evidence type="ECO:0000313" key="11">
    <source>
        <dbReference type="Proteomes" id="UP001165074"/>
    </source>
</evidence>
<dbReference type="EMBL" id="BSTK01000007">
    <property type="protein sequence ID" value="GLY87012.1"/>
    <property type="molecule type" value="Genomic_DNA"/>
</dbReference>
<sequence length="305" mass="33633">MNLSEKPTGFVTMPQGDVAYWRVGTPGRPPVVCLHGGPGMPHSYLEPLARLGTDREVIFYDQAGCGRSERRPPRSSWSIPYFIEELRTVVAALDLGEFHLFGNSWGGWLALEYVLGDPPAMPVSLLLNSSPPSIANWLDGVHALRARLPEDVVRTLDEHERAGTAGSREYRDAFAVFNRRHMCRVRPWPAPLKTALGGFGGEVYAALWGSSEFGPVTGALKDWDVTPRLPEVTVPTLVTCGRHDEAVPEHMATLADGIDGARFTVFEHSSHMAFLEEPDAFLAELSAFLTGVETRRRSVSTRRGR</sequence>
<dbReference type="Gene3D" id="3.40.50.1820">
    <property type="entry name" value="alpha/beta hydrolase"/>
    <property type="match status" value="1"/>
</dbReference>
<accession>A0A9W6S797</accession>
<evidence type="ECO:0000256" key="3">
    <source>
        <dbReference type="ARBA" id="ARBA00012568"/>
    </source>
</evidence>
<evidence type="ECO:0000256" key="8">
    <source>
        <dbReference type="PIRSR" id="PIRSR005539-1"/>
    </source>
</evidence>
<dbReference type="GO" id="GO:0004177">
    <property type="term" value="F:aminopeptidase activity"/>
    <property type="evidence" value="ECO:0007669"/>
    <property type="project" value="UniProtKB-EC"/>
</dbReference>
<name>A0A9W6S797_9ACTN</name>
<dbReference type="NCBIfam" id="TIGR01250">
    <property type="entry name" value="pro_imino_pep_2"/>
    <property type="match status" value="1"/>
</dbReference>
<evidence type="ECO:0000256" key="1">
    <source>
        <dbReference type="ARBA" id="ARBA00001585"/>
    </source>
</evidence>
<dbReference type="Proteomes" id="UP001165074">
    <property type="component" value="Unassembled WGS sequence"/>
</dbReference>
<comment type="similarity">
    <text evidence="2 7">Belongs to the peptidase S33 family.</text>
</comment>
<dbReference type="InterPro" id="IPR005945">
    <property type="entry name" value="Pro_imino_pep"/>
</dbReference>
<dbReference type="RefSeq" id="WP_285575704.1">
    <property type="nucleotide sequence ID" value="NZ_BSTK01000007.1"/>
</dbReference>
<organism evidence="10 11">
    <name type="scientific">Actinoallomurus iriomotensis</name>
    <dbReference type="NCBI Taxonomy" id="478107"/>
    <lineage>
        <taxon>Bacteria</taxon>
        <taxon>Bacillati</taxon>
        <taxon>Actinomycetota</taxon>
        <taxon>Actinomycetes</taxon>
        <taxon>Streptosporangiales</taxon>
        <taxon>Thermomonosporaceae</taxon>
        <taxon>Actinoallomurus</taxon>
    </lineage>
</organism>
<evidence type="ECO:0000256" key="7">
    <source>
        <dbReference type="PIRNR" id="PIRNR005539"/>
    </source>
</evidence>
<dbReference type="PANTHER" id="PTHR43798">
    <property type="entry name" value="MONOACYLGLYCEROL LIPASE"/>
    <property type="match status" value="1"/>
</dbReference>
<keyword evidence="5 7" id="KW-0378">Hydrolase</keyword>
<feature type="active site" description="Nucleophile" evidence="8">
    <location>
        <position position="104"/>
    </location>
</feature>
<dbReference type="InterPro" id="IPR000073">
    <property type="entry name" value="AB_hydrolase_1"/>
</dbReference>